<organism evidence="2 3">
    <name type="scientific">Cylindrobasidium torrendii FP15055 ss-10</name>
    <dbReference type="NCBI Taxonomy" id="1314674"/>
    <lineage>
        <taxon>Eukaryota</taxon>
        <taxon>Fungi</taxon>
        <taxon>Dikarya</taxon>
        <taxon>Basidiomycota</taxon>
        <taxon>Agaricomycotina</taxon>
        <taxon>Agaricomycetes</taxon>
        <taxon>Agaricomycetidae</taxon>
        <taxon>Agaricales</taxon>
        <taxon>Marasmiineae</taxon>
        <taxon>Physalacriaceae</taxon>
        <taxon>Cylindrobasidium</taxon>
    </lineage>
</organism>
<name>A0A0D7BN46_9AGAR</name>
<accession>A0A0D7BN46</accession>
<evidence type="ECO:0000313" key="2">
    <source>
        <dbReference type="EMBL" id="KIY71983.1"/>
    </source>
</evidence>
<sequence length="53" mass="5597">MASYWNPCVSTSCPCPNHNIPTVIPTTDDGLNGPSLAHLATTNDVPSQQEEAT</sequence>
<reference evidence="2 3" key="1">
    <citation type="journal article" date="2015" name="Fungal Genet. Biol.">
        <title>Evolution of novel wood decay mechanisms in Agaricales revealed by the genome sequences of Fistulina hepatica and Cylindrobasidium torrendii.</title>
        <authorList>
            <person name="Floudas D."/>
            <person name="Held B.W."/>
            <person name="Riley R."/>
            <person name="Nagy L.G."/>
            <person name="Koehler G."/>
            <person name="Ransdell A.S."/>
            <person name="Younus H."/>
            <person name="Chow J."/>
            <person name="Chiniquy J."/>
            <person name="Lipzen A."/>
            <person name="Tritt A."/>
            <person name="Sun H."/>
            <person name="Haridas S."/>
            <person name="LaButti K."/>
            <person name="Ohm R.A."/>
            <person name="Kues U."/>
            <person name="Blanchette R.A."/>
            <person name="Grigoriev I.V."/>
            <person name="Minto R.E."/>
            <person name="Hibbett D.S."/>
        </authorList>
    </citation>
    <scope>NUCLEOTIDE SEQUENCE [LARGE SCALE GENOMIC DNA]</scope>
    <source>
        <strain evidence="2 3">FP15055 ss-10</strain>
    </source>
</reference>
<feature type="non-terminal residue" evidence="2">
    <location>
        <position position="53"/>
    </location>
</feature>
<protein>
    <submittedName>
        <fullName evidence="2">Uncharacterized protein</fullName>
    </submittedName>
</protein>
<feature type="region of interest" description="Disordered" evidence="1">
    <location>
        <begin position="28"/>
        <end position="53"/>
    </location>
</feature>
<feature type="compositionally biased region" description="Polar residues" evidence="1">
    <location>
        <begin position="40"/>
        <end position="53"/>
    </location>
</feature>
<proteinExistence type="predicted"/>
<evidence type="ECO:0000313" key="3">
    <source>
        <dbReference type="Proteomes" id="UP000054007"/>
    </source>
</evidence>
<dbReference type="EMBL" id="KN880448">
    <property type="protein sequence ID" value="KIY71983.1"/>
    <property type="molecule type" value="Genomic_DNA"/>
</dbReference>
<keyword evidence="3" id="KW-1185">Reference proteome</keyword>
<dbReference type="AlphaFoldDB" id="A0A0D7BN46"/>
<dbReference type="Proteomes" id="UP000054007">
    <property type="component" value="Unassembled WGS sequence"/>
</dbReference>
<evidence type="ECO:0000256" key="1">
    <source>
        <dbReference type="SAM" id="MobiDB-lite"/>
    </source>
</evidence>
<gene>
    <name evidence="2" type="ORF">CYLTODRAFT_440919</name>
</gene>